<evidence type="ECO:0000313" key="4">
    <source>
        <dbReference type="Proteomes" id="UP000481861"/>
    </source>
</evidence>
<feature type="compositionally biased region" description="Low complexity" evidence="1">
    <location>
        <begin position="1"/>
        <end position="17"/>
    </location>
</feature>
<reference evidence="3 4" key="1">
    <citation type="submission" date="2020-01" db="EMBL/GenBank/DDBJ databases">
        <authorList>
            <consortium name="DOE Joint Genome Institute"/>
            <person name="Haridas S."/>
            <person name="Albert R."/>
            <person name="Binder M."/>
            <person name="Bloem J."/>
            <person name="Labutti K."/>
            <person name="Salamov A."/>
            <person name="Andreopoulos B."/>
            <person name="Baker S.E."/>
            <person name="Barry K."/>
            <person name="Bills G."/>
            <person name="Bluhm B.H."/>
            <person name="Cannon C."/>
            <person name="Castanera R."/>
            <person name="Culley D.E."/>
            <person name="Daum C."/>
            <person name="Ezra D."/>
            <person name="Gonzalez J.B."/>
            <person name="Henrissat B."/>
            <person name="Kuo A."/>
            <person name="Liang C."/>
            <person name="Lipzen A."/>
            <person name="Lutzoni F."/>
            <person name="Magnuson J."/>
            <person name="Mondo S."/>
            <person name="Nolan M."/>
            <person name="Ohm R."/>
            <person name="Pangilinan J."/>
            <person name="Park H.-J.H."/>
            <person name="Ramirez L."/>
            <person name="Alfaro M."/>
            <person name="Sun H."/>
            <person name="Tritt A."/>
            <person name="Yoshinaga Y."/>
            <person name="Zwiers L.-H.L."/>
            <person name="Turgeon B.G."/>
            <person name="Goodwin S.B."/>
            <person name="Spatafora J.W."/>
            <person name="Crous P.W."/>
            <person name="Grigoriev I.V."/>
        </authorList>
    </citation>
    <scope>NUCLEOTIDE SEQUENCE [LARGE SCALE GENOMIC DNA]</scope>
    <source>
        <strain evidence="3 4">CBS 611.86</strain>
    </source>
</reference>
<evidence type="ECO:0000313" key="3">
    <source>
        <dbReference type="EMBL" id="KAF2870093.1"/>
    </source>
</evidence>
<gene>
    <name evidence="3" type="ORF">BDV95DRAFT_669044</name>
</gene>
<name>A0A7C8I8N3_9PLEO</name>
<organism evidence="3 4">
    <name type="scientific">Massariosphaeria phaeospora</name>
    <dbReference type="NCBI Taxonomy" id="100035"/>
    <lineage>
        <taxon>Eukaryota</taxon>
        <taxon>Fungi</taxon>
        <taxon>Dikarya</taxon>
        <taxon>Ascomycota</taxon>
        <taxon>Pezizomycotina</taxon>
        <taxon>Dothideomycetes</taxon>
        <taxon>Pleosporomycetidae</taxon>
        <taxon>Pleosporales</taxon>
        <taxon>Pleosporales incertae sedis</taxon>
        <taxon>Massariosphaeria</taxon>
    </lineage>
</organism>
<dbReference type="EMBL" id="JAADJZ010000014">
    <property type="protein sequence ID" value="KAF2870093.1"/>
    <property type="molecule type" value="Genomic_DNA"/>
</dbReference>
<comment type="caution">
    <text evidence="3">The sequence shown here is derived from an EMBL/GenBank/DDBJ whole genome shotgun (WGS) entry which is preliminary data.</text>
</comment>
<keyword evidence="2" id="KW-0812">Transmembrane</keyword>
<feature type="compositionally biased region" description="Basic and acidic residues" evidence="1">
    <location>
        <begin position="103"/>
        <end position="117"/>
    </location>
</feature>
<feature type="compositionally biased region" description="Polar residues" evidence="1">
    <location>
        <begin position="64"/>
        <end position="75"/>
    </location>
</feature>
<accession>A0A7C8I8N3</accession>
<feature type="transmembrane region" description="Helical" evidence="2">
    <location>
        <begin position="138"/>
        <end position="159"/>
    </location>
</feature>
<sequence>MFSTRWSPRPRPTTSASPSPPATPHTPINFMPQSSSPAMFMSARPRSDNEERSERLLREMAPSPASSTHSNGSWNENDDGDGTLVGEGGDIADEGENETGVEDQEKMKRPSEVKDRGNAGGGLDTAPFRRPKATKSRVLSTVVVVLTMLLICALVVFLVEGVEGLGVVVKYGGVVGRGASNALECGLEGAGWVVGRATARVVKGFMRGYHGVA</sequence>
<feature type="region of interest" description="Disordered" evidence="1">
    <location>
        <begin position="1"/>
        <end position="129"/>
    </location>
</feature>
<keyword evidence="4" id="KW-1185">Reference proteome</keyword>
<evidence type="ECO:0000256" key="1">
    <source>
        <dbReference type="SAM" id="MobiDB-lite"/>
    </source>
</evidence>
<keyword evidence="2" id="KW-0472">Membrane</keyword>
<evidence type="ECO:0000256" key="2">
    <source>
        <dbReference type="SAM" id="Phobius"/>
    </source>
</evidence>
<keyword evidence="2" id="KW-1133">Transmembrane helix</keyword>
<feature type="compositionally biased region" description="Basic and acidic residues" evidence="1">
    <location>
        <begin position="45"/>
        <end position="58"/>
    </location>
</feature>
<proteinExistence type="predicted"/>
<protein>
    <submittedName>
        <fullName evidence="3">Uncharacterized protein</fullName>
    </submittedName>
</protein>
<feature type="compositionally biased region" description="Acidic residues" evidence="1">
    <location>
        <begin position="90"/>
        <end position="102"/>
    </location>
</feature>
<dbReference type="AlphaFoldDB" id="A0A7C8I8N3"/>
<dbReference type="Proteomes" id="UP000481861">
    <property type="component" value="Unassembled WGS sequence"/>
</dbReference>